<feature type="signal peptide" evidence="2">
    <location>
        <begin position="1"/>
        <end position="18"/>
    </location>
</feature>
<protein>
    <submittedName>
        <fullName evidence="5">Secreted protein</fullName>
    </submittedName>
</protein>
<proteinExistence type="predicted"/>
<keyword evidence="2" id="KW-0732">Signal</keyword>
<keyword evidence="4" id="KW-1185">Reference proteome</keyword>
<keyword evidence="1" id="KW-0472">Membrane</keyword>
<dbReference type="WBParaSite" id="HPLM_0002066801-mRNA-1">
    <property type="protein sequence ID" value="HPLM_0002066801-mRNA-1"/>
    <property type="gene ID" value="HPLM_0002066801"/>
</dbReference>
<accession>A0A0N4X8H6</accession>
<reference evidence="3 4" key="2">
    <citation type="submission" date="2018-11" db="EMBL/GenBank/DDBJ databases">
        <authorList>
            <consortium name="Pathogen Informatics"/>
        </authorList>
    </citation>
    <scope>NUCLEOTIDE SEQUENCE [LARGE SCALE GENOMIC DNA]</scope>
    <source>
        <strain evidence="3 4">MHpl1</strain>
    </source>
</reference>
<evidence type="ECO:0000313" key="5">
    <source>
        <dbReference type="WBParaSite" id="HPLM_0002066801-mRNA-1"/>
    </source>
</evidence>
<evidence type="ECO:0000313" key="3">
    <source>
        <dbReference type="EMBL" id="VDO85269.1"/>
    </source>
</evidence>
<feature type="transmembrane region" description="Helical" evidence="1">
    <location>
        <begin position="42"/>
        <end position="62"/>
    </location>
</feature>
<dbReference type="OrthoDB" id="10344755at2759"/>
<reference evidence="5" key="1">
    <citation type="submission" date="2017-02" db="UniProtKB">
        <authorList>
            <consortium name="WormBaseParasite"/>
        </authorList>
    </citation>
    <scope>IDENTIFICATION</scope>
</reference>
<sequence>MLKTILVVLAIFATAVVCTQVPKAPQLGGLNLQIPMGTGMPFSLNIPFLGVSFDVILSIVHLETTSGLEQK</sequence>
<evidence type="ECO:0000313" key="4">
    <source>
        <dbReference type="Proteomes" id="UP000268014"/>
    </source>
</evidence>
<evidence type="ECO:0000256" key="1">
    <source>
        <dbReference type="SAM" id="Phobius"/>
    </source>
</evidence>
<feature type="chain" id="PRO_5043124383" evidence="2">
    <location>
        <begin position="19"/>
        <end position="71"/>
    </location>
</feature>
<organism evidence="5">
    <name type="scientific">Haemonchus placei</name>
    <name type="common">Barber's pole worm</name>
    <dbReference type="NCBI Taxonomy" id="6290"/>
    <lineage>
        <taxon>Eukaryota</taxon>
        <taxon>Metazoa</taxon>
        <taxon>Ecdysozoa</taxon>
        <taxon>Nematoda</taxon>
        <taxon>Chromadorea</taxon>
        <taxon>Rhabditida</taxon>
        <taxon>Rhabditina</taxon>
        <taxon>Rhabditomorpha</taxon>
        <taxon>Strongyloidea</taxon>
        <taxon>Trichostrongylidae</taxon>
        <taxon>Haemonchus</taxon>
    </lineage>
</organism>
<keyword evidence="1" id="KW-0812">Transmembrane</keyword>
<gene>
    <name evidence="3" type="ORF">HPLM_LOCUS20660</name>
</gene>
<name>A0A0N4X8H6_HAEPC</name>
<dbReference type="EMBL" id="UZAF01022452">
    <property type="protein sequence ID" value="VDO85269.1"/>
    <property type="molecule type" value="Genomic_DNA"/>
</dbReference>
<dbReference type="AlphaFoldDB" id="A0A0N4X8H6"/>
<dbReference type="Proteomes" id="UP000268014">
    <property type="component" value="Unassembled WGS sequence"/>
</dbReference>
<evidence type="ECO:0000256" key="2">
    <source>
        <dbReference type="SAM" id="SignalP"/>
    </source>
</evidence>
<dbReference type="OMA" id="IVHLETT"/>
<keyword evidence="1" id="KW-1133">Transmembrane helix</keyword>